<dbReference type="Gene3D" id="3.40.630.30">
    <property type="match status" value="1"/>
</dbReference>
<name>A0A3R8L0N8_9LACO</name>
<keyword evidence="2" id="KW-0808">Transferase</keyword>
<reference evidence="2 3" key="1">
    <citation type="submission" date="2018-08" db="EMBL/GenBank/DDBJ databases">
        <title>Genome Lactobacillus garii FI11369.</title>
        <authorList>
            <person name="Diaz M."/>
            <person name="Narbad A."/>
        </authorList>
    </citation>
    <scope>NUCLEOTIDE SEQUENCE [LARGE SCALE GENOMIC DNA]</scope>
    <source>
        <strain evidence="2 3">FI11369</strain>
    </source>
</reference>
<comment type="caution">
    <text evidence="2">The sequence shown here is derived from an EMBL/GenBank/DDBJ whole genome shotgun (WGS) entry which is preliminary data.</text>
</comment>
<proteinExistence type="predicted"/>
<dbReference type="GO" id="GO:0016740">
    <property type="term" value="F:transferase activity"/>
    <property type="evidence" value="ECO:0007669"/>
    <property type="project" value="UniProtKB-KW"/>
</dbReference>
<keyword evidence="3" id="KW-1185">Reference proteome</keyword>
<sequence length="156" mass="17529">MSQFEKYHPILTAHYAFDWLTKARSIDVLRLYQRADAAMTIQTAAEKINQTMREIFHDQKLVWGVTDRTDGHFVGQVGFDPIDTSTGQATVSVDVFADTPAAVLTEIYQRLVAFGTAELKLTTLTVTLTGPDSKCDQVLTALGFCTTDHQHYHYQK</sequence>
<organism evidence="2 3">
    <name type="scientific">Lactiplantibacillus garii</name>
    <dbReference type="NCBI Taxonomy" id="2306423"/>
    <lineage>
        <taxon>Bacteria</taxon>
        <taxon>Bacillati</taxon>
        <taxon>Bacillota</taxon>
        <taxon>Bacilli</taxon>
        <taxon>Lactobacillales</taxon>
        <taxon>Lactobacillaceae</taxon>
        <taxon>Lactiplantibacillus</taxon>
    </lineage>
</organism>
<dbReference type="InterPro" id="IPR016181">
    <property type="entry name" value="Acyl_CoA_acyltransferase"/>
</dbReference>
<gene>
    <name evidence="2" type="ORF">D1831_08420</name>
</gene>
<dbReference type="InterPro" id="IPR000182">
    <property type="entry name" value="GNAT_dom"/>
</dbReference>
<evidence type="ECO:0000259" key="1">
    <source>
        <dbReference type="Pfam" id="PF13302"/>
    </source>
</evidence>
<dbReference type="Pfam" id="PF13302">
    <property type="entry name" value="Acetyltransf_3"/>
    <property type="match status" value="1"/>
</dbReference>
<dbReference type="RefSeq" id="WP_125072481.1">
    <property type="nucleotide sequence ID" value="NZ_QWZQ01000025.1"/>
</dbReference>
<protein>
    <submittedName>
        <fullName evidence="2">GNAT family N-acetyltransferase</fullName>
    </submittedName>
</protein>
<dbReference type="AlphaFoldDB" id="A0A3R8L0N8"/>
<evidence type="ECO:0000313" key="3">
    <source>
        <dbReference type="Proteomes" id="UP000283633"/>
    </source>
</evidence>
<evidence type="ECO:0000313" key="2">
    <source>
        <dbReference type="EMBL" id="RRK10250.1"/>
    </source>
</evidence>
<dbReference type="EMBL" id="QWZQ01000025">
    <property type="protein sequence ID" value="RRK10250.1"/>
    <property type="molecule type" value="Genomic_DNA"/>
</dbReference>
<dbReference type="SUPFAM" id="SSF55729">
    <property type="entry name" value="Acyl-CoA N-acyltransferases (Nat)"/>
    <property type="match status" value="1"/>
</dbReference>
<dbReference type="Proteomes" id="UP000283633">
    <property type="component" value="Unassembled WGS sequence"/>
</dbReference>
<dbReference type="OrthoDB" id="2249426at2"/>
<feature type="domain" description="N-acetyltransferase" evidence="1">
    <location>
        <begin position="38"/>
        <end position="144"/>
    </location>
</feature>
<accession>A0A3R8L0N8</accession>